<feature type="region of interest" description="Disordered" evidence="5">
    <location>
        <begin position="819"/>
        <end position="858"/>
    </location>
</feature>
<dbReference type="Proteomes" id="UP000504611">
    <property type="component" value="Unplaced"/>
</dbReference>
<keyword evidence="2 4" id="KW-0175">Coiled coil</keyword>
<feature type="region of interest" description="Disordered" evidence="5">
    <location>
        <begin position="1187"/>
        <end position="1233"/>
    </location>
</feature>
<dbReference type="InterPro" id="IPR018039">
    <property type="entry name" value="IF_conserved"/>
</dbReference>
<dbReference type="GO" id="GO:0005882">
    <property type="term" value="C:intermediate filament"/>
    <property type="evidence" value="ECO:0007669"/>
    <property type="project" value="UniProtKB-KW"/>
</dbReference>
<dbReference type="AlphaFoldDB" id="A0A6I9PCU6"/>
<evidence type="ECO:0000313" key="8">
    <source>
        <dbReference type="RefSeq" id="XP_010784623.1"/>
    </source>
</evidence>
<feature type="region of interest" description="Disordered" evidence="5">
    <location>
        <begin position="947"/>
        <end position="1053"/>
    </location>
</feature>
<dbReference type="PANTHER" id="PTHR47051:SF1">
    <property type="entry name" value="NESTIN"/>
    <property type="match status" value="1"/>
</dbReference>
<keyword evidence="1 3" id="KW-0403">Intermediate filament</keyword>
<evidence type="ECO:0000313" key="7">
    <source>
        <dbReference type="Proteomes" id="UP000504611"/>
    </source>
</evidence>
<feature type="coiled-coil region" evidence="4">
    <location>
        <begin position="16"/>
        <end position="50"/>
    </location>
</feature>
<reference evidence="8" key="1">
    <citation type="submission" date="2025-08" db="UniProtKB">
        <authorList>
            <consortium name="RefSeq"/>
        </authorList>
    </citation>
    <scope>IDENTIFICATION</scope>
    <source>
        <tissue evidence="8">Muscle</tissue>
    </source>
</reference>
<dbReference type="InterPro" id="IPR039008">
    <property type="entry name" value="IF_rod_dom"/>
</dbReference>
<dbReference type="Gene3D" id="1.20.5.170">
    <property type="match status" value="1"/>
</dbReference>
<evidence type="ECO:0000259" key="6">
    <source>
        <dbReference type="PROSITE" id="PS51842"/>
    </source>
</evidence>
<dbReference type="GO" id="GO:0019215">
    <property type="term" value="F:intermediate filament binding"/>
    <property type="evidence" value="ECO:0007669"/>
    <property type="project" value="InterPro"/>
</dbReference>
<feature type="compositionally biased region" description="Polar residues" evidence="5">
    <location>
        <begin position="683"/>
        <end position="696"/>
    </location>
</feature>
<feature type="region of interest" description="Disordered" evidence="5">
    <location>
        <begin position="1131"/>
        <end position="1162"/>
    </location>
</feature>
<accession>A0A6I9PCU6</accession>
<evidence type="ECO:0000256" key="1">
    <source>
        <dbReference type="ARBA" id="ARBA00022754"/>
    </source>
</evidence>
<dbReference type="GO" id="GO:0030844">
    <property type="term" value="P:positive regulation of intermediate filament depolymerization"/>
    <property type="evidence" value="ECO:0007669"/>
    <property type="project" value="TreeGrafter"/>
</dbReference>
<protein>
    <submittedName>
        <fullName evidence="8">Nestin isoform X2</fullName>
    </submittedName>
</protein>
<sequence>MELHKSFHLGDEKHQMLNLNRRLETYLSRVKLLEQENALLEKEIGAMRCSNRGVSSRRKGLEEEMLQVRLEVDSAWRERVFAEMDVCKVAEELQNLDFQRQREAEAQLEARKKLEQSRKELEEEQRAQMWLREKVNQLEHEMMNLIQTHQEDVGHMEAEISRSRTNRTPMLAQRGNQTLDLLQVGQDFSQRATRAWQVEAEVHQTQLDQLEETLNQSRSRLSEVNEEKKESEMKLRALEKEMDSARDVRKHLERNAQQQGDGYREDIQTLQEHWESLEAEKEELSDHIDHLLLENRGLQQQKVALGLEVATYRALLDTESLRGDISLSNHPRNISDAGFSPRGVTKNYQSQMSTRHKTTSLSSVHGVTGRRPTAINSTPTWSRTHVTVTEAPKTSTKSAYEDTTKSTWVTPYPKILHDGAVENFRPQEVQEKVTYAEPLSPPNEQEAETTPVDKEGEEDWSNAGVKPREEGSVIEPVVSYQVESALSKEPAFDEEVSQHQFTTPSLTPYHVKMSEEHGGFSDDSERDVTSEIPQYQHAPIEAWVEKEWKDKEEEHVREERSDSEAETVIEPNYDSRTGSPRSECEPEENLFDIREEITRKEDAVEVRQDIGGSLERRNEMEDRLYPDGEEMDTWDSVIERKVGVKTEDGVNKNEEKQKHAEPEEDISARDHEKREMRRGVATDVQQQDNNVSSAMMDTQVDDEGKHAVLDQGDEEEDEEEDSQNVSVSWRTEVESDSYAQENTLADTRPLIRYKSDECDANTHASHLEESESSEGEQEKKIGELGSWSEDKSKRFGTMEDLCEEVEGEALDEDYNLGYSHIGDRDVEQVDEEERIGKASEGHSEEAPEELTKPTAPTYADYDEELETDRLVEQELENLATDSYSAHFAQQQVSENEEMQHLEIPEKEDAGKSFRAETEVRVNHQLASPTTIIDQAYEKFSDWPVMPQALDDEEVQNKDREAPGEREEEDEHNASMVTHADVTEDYPEFADFIRRPDMEEVKNPDDPKSVLEVISDQEVLQDVKEVAPVKSSNESQENRTEDVAGSQEFPQVPETAEWEVLENPSEDSRDQSATCENVTEQAEGYLHDDGVRTHQEKPLEMSPDSAPDEKEIFAMKDSSNFFSSDLKNDFWSSSSLETGATNQPDDARNEAAEQTNQNLGFADNMVWGSSENVDNWISRVDIDSSKTLSAKKEHEQMHSEVKQVLGRKVVEGEGVHSDESDAEEESWSSEGEPV</sequence>
<dbReference type="PROSITE" id="PS51842">
    <property type="entry name" value="IF_ROD_2"/>
    <property type="match status" value="1"/>
</dbReference>
<feature type="region of interest" description="Disordered" evidence="5">
    <location>
        <begin position="551"/>
        <end position="589"/>
    </location>
</feature>
<feature type="compositionally biased region" description="Basic and acidic residues" evidence="5">
    <location>
        <begin position="610"/>
        <end position="626"/>
    </location>
</feature>
<feature type="compositionally biased region" description="Basic and acidic residues" evidence="5">
    <location>
        <begin position="1187"/>
        <end position="1200"/>
    </location>
</feature>
<gene>
    <name evidence="8" type="primary">nes</name>
</gene>
<dbReference type="PROSITE" id="PS00226">
    <property type="entry name" value="IF_ROD_1"/>
    <property type="match status" value="1"/>
</dbReference>
<dbReference type="SMART" id="SM01391">
    <property type="entry name" value="Filament"/>
    <property type="match status" value="1"/>
</dbReference>
<dbReference type="PANTHER" id="PTHR47051">
    <property type="entry name" value="NESTIN"/>
    <property type="match status" value="1"/>
</dbReference>
<feature type="coiled-coil region" evidence="4">
    <location>
        <begin position="104"/>
        <end position="141"/>
    </location>
</feature>
<feature type="region of interest" description="Disordered" evidence="5">
    <location>
        <begin position="610"/>
        <end position="793"/>
    </location>
</feature>
<evidence type="ECO:0000256" key="3">
    <source>
        <dbReference type="RuleBase" id="RU000685"/>
    </source>
</evidence>
<feature type="compositionally biased region" description="Acidic residues" evidence="5">
    <location>
        <begin position="1219"/>
        <end position="1233"/>
    </location>
</feature>
<feature type="coiled-coil region" evidence="4">
    <location>
        <begin position="200"/>
        <end position="301"/>
    </location>
</feature>
<feature type="compositionally biased region" description="Basic and acidic residues" evidence="5">
    <location>
        <begin position="990"/>
        <end position="1008"/>
    </location>
</feature>
<feature type="region of interest" description="Disordered" evidence="5">
    <location>
        <begin position="437"/>
        <end position="469"/>
    </location>
</feature>
<dbReference type="CTD" id="10763"/>
<dbReference type="RefSeq" id="XP_010784623.1">
    <property type="nucleotide sequence ID" value="XM_010786321.1"/>
</dbReference>
<comment type="similarity">
    <text evidence="3">Belongs to the intermediate filament family.</text>
</comment>
<evidence type="ECO:0000256" key="4">
    <source>
        <dbReference type="SAM" id="Coils"/>
    </source>
</evidence>
<feature type="compositionally biased region" description="Basic and acidic residues" evidence="5">
    <location>
        <begin position="551"/>
        <end position="563"/>
    </location>
</feature>
<feature type="region of interest" description="Disordered" evidence="5">
    <location>
        <begin position="348"/>
        <end position="378"/>
    </location>
</feature>
<evidence type="ECO:0000256" key="5">
    <source>
        <dbReference type="SAM" id="MobiDB-lite"/>
    </source>
</evidence>
<feature type="compositionally biased region" description="Polar residues" evidence="5">
    <location>
        <begin position="348"/>
        <end position="365"/>
    </location>
</feature>
<dbReference type="GO" id="GO:0031730">
    <property type="term" value="F:CCR5 chemokine receptor binding"/>
    <property type="evidence" value="ECO:0007669"/>
    <property type="project" value="TreeGrafter"/>
</dbReference>
<organism evidence="7 8">
    <name type="scientific">Notothenia coriiceps</name>
    <name type="common">black rockcod</name>
    <dbReference type="NCBI Taxonomy" id="8208"/>
    <lineage>
        <taxon>Eukaryota</taxon>
        <taxon>Metazoa</taxon>
        <taxon>Chordata</taxon>
        <taxon>Craniata</taxon>
        <taxon>Vertebrata</taxon>
        <taxon>Euteleostomi</taxon>
        <taxon>Actinopterygii</taxon>
        <taxon>Neopterygii</taxon>
        <taxon>Teleostei</taxon>
        <taxon>Neoteleostei</taxon>
        <taxon>Acanthomorphata</taxon>
        <taxon>Eupercaria</taxon>
        <taxon>Perciformes</taxon>
        <taxon>Notothenioidei</taxon>
        <taxon>Nototheniidae</taxon>
        <taxon>Notothenia</taxon>
    </lineage>
</organism>
<feature type="compositionally biased region" description="Acidic residues" evidence="5">
    <location>
        <begin position="711"/>
        <end position="722"/>
    </location>
</feature>
<feature type="compositionally biased region" description="Basic and acidic residues" evidence="5">
    <location>
        <begin position="637"/>
        <end position="680"/>
    </location>
</feature>
<dbReference type="Pfam" id="PF00038">
    <property type="entry name" value="Filament"/>
    <property type="match status" value="1"/>
</dbReference>
<name>A0A6I9PCU6_9TELE</name>
<keyword evidence="7" id="KW-1185">Reference proteome</keyword>
<feature type="compositionally biased region" description="Polar residues" evidence="5">
    <location>
        <begin position="1131"/>
        <end position="1143"/>
    </location>
</feature>
<dbReference type="SUPFAM" id="SSF64593">
    <property type="entry name" value="Intermediate filament protein, coiled coil region"/>
    <property type="match status" value="2"/>
</dbReference>
<proteinExistence type="inferred from homology"/>
<feature type="region of interest" description="Disordered" evidence="5">
    <location>
        <begin position="514"/>
        <end position="537"/>
    </location>
</feature>
<feature type="compositionally biased region" description="Basic and acidic residues" evidence="5">
    <location>
        <begin position="834"/>
        <end position="851"/>
    </location>
</feature>
<evidence type="ECO:0000256" key="2">
    <source>
        <dbReference type="ARBA" id="ARBA00023054"/>
    </source>
</evidence>
<dbReference type="OrthoDB" id="8886319at2759"/>
<feature type="compositionally biased region" description="Basic and acidic residues" evidence="5">
    <location>
        <begin position="954"/>
        <end position="964"/>
    </location>
</feature>
<feature type="compositionally biased region" description="Basic and acidic residues" evidence="5">
    <location>
        <begin position="1207"/>
        <end position="1218"/>
    </location>
</feature>
<dbReference type="InterPro" id="IPR031211">
    <property type="entry name" value="Nestin"/>
</dbReference>
<feature type="domain" description="IF rod" evidence="6">
    <location>
        <begin position="12"/>
        <end position="323"/>
    </location>
</feature>
<feature type="compositionally biased region" description="Basic and acidic residues" evidence="5">
    <location>
        <begin position="776"/>
        <end position="793"/>
    </location>
</feature>